<evidence type="ECO:0000256" key="8">
    <source>
        <dbReference type="SAM" id="SignalP"/>
    </source>
</evidence>
<dbReference type="GO" id="GO:0004252">
    <property type="term" value="F:serine-type endopeptidase activity"/>
    <property type="evidence" value="ECO:0007669"/>
    <property type="project" value="UniProtKB-UniRule"/>
</dbReference>
<dbReference type="InterPro" id="IPR015500">
    <property type="entry name" value="Peptidase_S8_subtilisin-rel"/>
</dbReference>
<dbReference type="InterPro" id="IPR022398">
    <property type="entry name" value="Peptidase_S8_His-AS"/>
</dbReference>
<feature type="region of interest" description="Disordered" evidence="7">
    <location>
        <begin position="214"/>
        <end position="241"/>
    </location>
</feature>
<dbReference type="InterPro" id="IPR036852">
    <property type="entry name" value="Peptidase_S8/S53_dom_sf"/>
</dbReference>
<dbReference type="PROSITE" id="PS00137">
    <property type="entry name" value="SUBTILASE_HIS"/>
    <property type="match status" value="1"/>
</dbReference>
<feature type="chain" id="PRO_5020637176" evidence="8">
    <location>
        <begin position="28"/>
        <end position="578"/>
    </location>
</feature>
<dbReference type="PROSITE" id="PS00138">
    <property type="entry name" value="SUBTILASE_SER"/>
    <property type="match status" value="1"/>
</dbReference>
<dbReference type="EMBL" id="SZQA01000004">
    <property type="protein sequence ID" value="TKK90101.1"/>
    <property type="molecule type" value="Genomic_DNA"/>
</dbReference>
<comment type="similarity">
    <text evidence="1 5 6">Belongs to the peptidase S8 family.</text>
</comment>
<reference evidence="10 11" key="1">
    <citation type="submission" date="2019-04" db="EMBL/GenBank/DDBJ databases">
        <title>Herbidospora sp. NEAU-GS14.nov., a novel actinomycete isolated from soil.</title>
        <authorList>
            <person name="Han L."/>
        </authorList>
    </citation>
    <scope>NUCLEOTIDE SEQUENCE [LARGE SCALE GENOMIC DNA]</scope>
    <source>
        <strain evidence="10 11">NEAU-GS14</strain>
    </source>
</reference>
<dbReference type="PANTHER" id="PTHR43806">
    <property type="entry name" value="PEPTIDASE S8"/>
    <property type="match status" value="1"/>
</dbReference>
<keyword evidence="3 5" id="KW-0378">Hydrolase</keyword>
<dbReference type="Gene3D" id="3.40.50.200">
    <property type="entry name" value="Peptidase S8/S53 domain"/>
    <property type="match status" value="1"/>
</dbReference>
<dbReference type="PROSITE" id="PS51892">
    <property type="entry name" value="SUBTILASE"/>
    <property type="match status" value="1"/>
</dbReference>
<evidence type="ECO:0000256" key="3">
    <source>
        <dbReference type="ARBA" id="ARBA00022801"/>
    </source>
</evidence>
<dbReference type="InterPro" id="IPR050131">
    <property type="entry name" value="Peptidase_S8_subtilisin-like"/>
</dbReference>
<evidence type="ECO:0000256" key="1">
    <source>
        <dbReference type="ARBA" id="ARBA00011073"/>
    </source>
</evidence>
<dbReference type="GO" id="GO:0006508">
    <property type="term" value="P:proteolysis"/>
    <property type="evidence" value="ECO:0007669"/>
    <property type="project" value="UniProtKB-KW"/>
</dbReference>
<sequence length="578" mass="60295">MKRSIVIASAVVLTAAALTAPATTAQAQVPTVAADTASEYVVLYKEGASTAEAQKAVQAAGGSVVKVNTAVGVATVSTTNAGFAAAVSASPLIEGVAHNRVIGHAPEVNARAKAALKKVVESRALEKEGRNHGGQINKKWGKKPSAEPLDEAQWDLDQMKANEAHKYETGDKRVLVGILDTGVDGSHPDIAPNFSNRLSRNFTTDVPVDANGDEIDGPCEAEPDQSCNDPANVDEDGHGTHVASSIASPLNKLGVAGVAPNVTIVNIRAGQDSGYFFLQPSVDALTYAGDIGVDVVNMSYYIDPWLFNCVDNPADSPAARAEQATIIKATQRALNYAHRKGVTLVGAAGNEAIDYTKTNVDSGSPDFASEPGEAPYDRTIPPSCISLPGEGEHVISVSSTGISKRKSYYSSFGNGYIDVAAPGGDTYDTPGNTRDVTRATLSAYPESLARANEEIDENGVPTVDYVVRDCKGSTCAYYQYLQGTSMASPRAAGVAALIVSKYGRATWGGGFGLDPDVVEARLKATAVKTPCPPGGSYTYTRHLPTGSTVTATHTCEGNTLRNGFYGSGIVNALRAVGH</sequence>
<dbReference type="InterPro" id="IPR023827">
    <property type="entry name" value="Peptidase_S8_Asp-AS"/>
</dbReference>
<feature type="region of interest" description="Disordered" evidence="7">
    <location>
        <begin position="126"/>
        <end position="148"/>
    </location>
</feature>
<evidence type="ECO:0000259" key="9">
    <source>
        <dbReference type="Pfam" id="PF00082"/>
    </source>
</evidence>
<proteinExistence type="inferred from homology"/>
<feature type="active site" description="Charge relay system" evidence="5">
    <location>
        <position position="485"/>
    </location>
</feature>
<feature type="active site" description="Charge relay system" evidence="5">
    <location>
        <position position="180"/>
    </location>
</feature>
<dbReference type="InterPro" id="IPR023828">
    <property type="entry name" value="Peptidase_S8_Ser-AS"/>
</dbReference>
<comment type="caution">
    <text evidence="10">The sequence shown here is derived from an EMBL/GenBank/DDBJ whole genome shotgun (WGS) entry which is preliminary data.</text>
</comment>
<dbReference type="Proteomes" id="UP000308705">
    <property type="component" value="Unassembled WGS sequence"/>
</dbReference>
<evidence type="ECO:0000256" key="5">
    <source>
        <dbReference type="PROSITE-ProRule" id="PRU01240"/>
    </source>
</evidence>
<feature type="active site" description="Charge relay system" evidence="5">
    <location>
        <position position="238"/>
    </location>
</feature>
<dbReference type="AlphaFoldDB" id="A0A4U3MKW2"/>
<keyword evidence="8" id="KW-0732">Signal</keyword>
<dbReference type="OrthoDB" id="9813435at2"/>
<dbReference type="PRINTS" id="PR00723">
    <property type="entry name" value="SUBTILISIN"/>
</dbReference>
<dbReference type="RefSeq" id="WP_137246144.1">
    <property type="nucleotide sequence ID" value="NZ_SZQA01000004.1"/>
</dbReference>
<dbReference type="PANTHER" id="PTHR43806:SF11">
    <property type="entry name" value="CEREVISIN-RELATED"/>
    <property type="match status" value="1"/>
</dbReference>
<keyword evidence="11" id="KW-1185">Reference proteome</keyword>
<feature type="signal peptide" evidence="8">
    <location>
        <begin position="1"/>
        <end position="27"/>
    </location>
</feature>
<organism evidence="10 11">
    <name type="scientific">Herbidospora galbida</name>
    <dbReference type="NCBI Taxonomy" id="2575442"/>
    <lineage>
        <taxon>Bacteria</taxon>
        <taxon>Bacillati</taxon>
        <taxon>Actinomycetota</taxon>
        <taxon>Actinomycetes</taxon>
        <taxon>Streptosporangiales</taxon>
        <taxon>Streptosporangiaceae</taxon>
        <taxon>Herbidospora</taxon>
    </lineage>
</organism>
<feature type="domain" description="Peptidase S8/S53" evidence="9">
    <location>
        <begin position="172"/>
        <end position="526"/>
    </location>
</feature>
<evidence type="ECO:0000313" key="11">
    <source>
        <dbReference type="Proteomes" id="UP000308705"/>
    </source>
</evidence>
<evidence type="ECO:0000313" key="10">
    <source>
        <dbReference type="EMBL" id="TKK90101.1"/>
    </source>
</evidence>
<protein>
    <submittedName>
        <fullName evidence="10">Peptidase S8</fullName>
    </submittedName>
</protein>
<dbReference type="PROSITE" id="PS00136">
    <property type="entry name" value="SUBTILASE_ASP"/>
    <property type="match status" value="1"/>
</dbReference>
<keyword evidence="4 5" id="KW-0720">Serine protease</keyword>
<dbReference type="SUPFAM" id="SSF52743">
    <property type="entry name" value="Subtilisin-like"/>
    <property type="match status" value="1"/>
</dbReference>
<dbReference type="InterPro" id="IPR000209">
    <property type="entry name" value="Peptidase_S8/S53_dom"/>
</dbReference>
<keyword evidence="2 5" id="KW-0645">Protease</keyword>
<evidence type="ECO:0000256" key="4">
    <source>
        <dbReference type="ARBA" id="ARBA00022825"/>
    </source>
</evidence>
<name>A0A4U3MKW2_9ACTN</name>
<evidence type="ECO:0000256" key="7">
    <source>
        <dbReference type="SAM" id="MobiDB-lite"/>
    </source>
</evidence>
<feature type="compositionally biased region" description="Acidic residues" evidence="7">
    <location>
        <begin position="214"/>
        <end position="223"/>
    </location>
</feature>
<evidence type="ECO:0000256" key="2">
    <source>
        <dbReference type="ARBA" id="ARBA00022670"/>
    </source>
</evidence>
<evidence type="ECO:0000256" key="6">
    <source>
        <dbReference type="RuleBase" id="RU003355"/>
    </source>
</evidence>
<accession>A0A4U3MKW2</accession>
<gene>
    <name evidence="10" type="ORF">FDA94_06675</name>
</gene>
<dbReference type="Pfam" id="PF00082">
    <property type="entry name" value="Peptidase_S8"/>
    <property type="match status" value="1"/>
</dbReference>